<sequence>MESSNLQSRHLKYFLSGKLQVHSISYPTFLIVTTKA</sequence>
<evidence type="ECO:0000313" key="1">
    <source>
        <dbReference type="EMBL" id="JAD63047.1"/>
    </source>
</evidence>
<reference evidence="1" key="2">
    <citation type="journal article" date="2015" name="Data Brief">
        <title>Shoot transcriptome of the giant reed, Arundo donax.</title>
        <authorList>
            <person name="Barrero R.A."/>
            <person name="Guerrero F.D."/>
            <person name="Moolhuijzen P."/>
            <person name="Goolsby J.A."/>
            <person name="Tidwell J."/>
            <person name="Bellgard S.E."/>
            <person name="Bellgard M.I."/>
        </authorList>
    </citation>
    <scope>NUCLEOTIDE SEQUENCE</scope>
    <source>
        <tissue evidence="1">Shoot tissue taken approximately 20 cm above the soil surface</tissue>
    </source>
</reference>
<reference evidence="1" key="1">
    <citation type="submission" date="2014-09" db="EMBL/GenBank/DDBJ databases">
        <authorList>
            <person name="Magalhaes I.L.F."/>
            <person name="Oliveira U."/>
            <person name="Santos F.R."/>
            <person name="Vidigal T.H.D.A."/>
            <person name="Brescovit A.D."/>
            <person name="Santos A.J."/>
        </authorList>
    </citation>
    <scope>NUCLEOTIDE SEQUENCE</scope>
    <source>
        <tissue evidence="1">Shoot tissue taken approximately 20 cm above the soil surface</tissue>
    </source>
</reference>
<dbReference type="EMBL" id="GBRH01234848">
    <property type="protein sequence ID" value="JAD63047.1"/>
    <property type="molecule type" value="Transcribed_RNA"/>
</dbReference>
<protein>
    <submittedName>
        <fullName evidence="1">Uncharacterized protein</fullName>
    </submittedName>
</protein>
<proteinExistence type="predicted"/>
<accession>A0A0A9BUX1</accession>
<name>A0A0A9BUX1_ARUDO</name>
<organism evidence="1">
    <name type="scientific">Arundo donax</name>
    <name type="common">Giant reed</name>
    <name type="synonym">Donax arundinaceus</name>
    <dbReference type="NCBI Taxonomy" id="35708"/>
    <lineage>
        <taxon>Eukaryota</taxon>
        <taxon>Viridiplantae</taxon>
        <taxon>Streptophyta</taxon>
        <taxon>Embryophyta</taxon>
        <taxon>Tracheophyta</taxon>
        <taxon>Spermatophyta</taxon>
        <taxon>Magnoliopsida</taxon>
        <taxon>Liliopsida</taxon>
        <taxon>Poales</taxon>
        <taxon>Poaceae</taxon>
        <taxon>PACMAD clade</taxon>
        <taxon>Arundinoideae</taxon>
        <taxon>Arundineae</taxon>
        <taxon>Arundo</taxon>
    </lineage>
</organism>
<dbReference type="AlphaFoldDB" id="A0A0A9BUX1"/>